<dbReference type="AlphaFoldDB" id="A0A9X3F7T4"/>
<keyword evidence="2" id="KW-1185">Reference proteome</keyword>
<protein>
    <submittedName>
        <fullName evidence="1">Uncharacterized protein</fullName>
    </submittedName>
</protein>
<accession>A0A9X3F7T4</accession>
<comment type="caution">
    <text evidence="1">The sequence shown here is derived from an EMBL/GenBank/DDBJ whole genome shotgun (WGS) entry which is preliminary data.</text>
</comment>
<sequence length="60" mass="6066">MGGLGGGGLRAAALRFTTAGWLGASVREGSLGAWYMCCPPQLLHSTRFGPSLPGLSATTT</sequence>
<proteinExistence type="predicted"/>
<name>A0A9X3F7T4_9BACT</name>
<evidence type="ECO:0000313" key="1">
    <source>
        <dbReference type="EMBL" id="MCY1013338.1"/>
    </source>
</evidence>
<reference evidence="1" key="1">
    <citation type="submission" date="2022-11" db="EMBL/GenBank/DDBJ databases">
        <title>Minimal conservation of predation-associated metabolite biosynthetic gene clusters underscores biosynthetic potential of Myxococcota including descriptions for ten novel species: Archangium lansinium sp. nov., Myxococcus landrumus sp. nov., Nannocystis bai.</title>
        <authorList>
            <person name="Ahearne A."/>
            <person name="Stevens C."/>
            <person name="Phillips K."/>
        </authorList>
    </citation>
    <scope>NUCLEOTIDE SEQUENCE</scope>
    <source>
        <strain evidence="1">Na p29</strain>
    </source>
</reference>
<organism evidence="1 2">
    <name type="scientific">Nannocystis pusilla</name>
    <dbReference type="NCBI Taxonomy" id="889268"/>
    <lineage>
        <taxon>Bacteria</taxon>
        <taxon>Pseudomonadati</taxon>
        <taxon>Myxococcota</taxon>
        <taxon>Polyangia</taxon>
        <taxon>Nannocystales</taxon>
        <taxon>Nannocystaceae</taxon>
        <taxon>Nannocystis</taxon>
    </lineage>
</organism>
<evidence type="ECO:0000313" key="2">
    <source>
        <dbReference type="Proteomes" id="UP001150924"/>
    </source>
</evidence>
<dbReference type="RefSeq" id="WP_267777192.1">
    <property type="nucleotide sequence ID" value="NZ_JAPNKE010000002.1"/>
</dbReference>
<dbReference type="EMBL" id="JAPNKE010000002">
    <property type="protein sequence ID" value="MCY1013338.1"/>
    <property type="molecule type" value="Genomic_DNA"/>
</dbReference>
<gene>
    <name evidence="1" type="ORF">OV079_48990</name>
</gene>
<dbReference type="Proteomes" id="UP001150924">
    <property type="component" value="Unassembled WGS sequence"/>
</dbReference>